<accession>A0A9W4H8I7</accession>
<feature type="region of interest" description="Disordered" evidence="1">
    <location>
        <begin position="80"/>
        <end position="102"/>
    </location>
</feature>
<dbReference type="Proteomes" id="UP001153328">
    <property type="component" value="Unassembled WGS sequence"/>
</dbReference>
<evidence type="ECO:0000256" key="1">
    <source>
        <dbReference type="SAM" id="MobiDB-lite"/>
    </source>
</evidence>
<name>A0A9W4H8I7_9ACTN</name>
<dbReference type="AlphaFoldDB" id="A0A9W4H8I7"/>
<protein>
    <submittedName>
        <fullName evidence="2">Uncharacterized protein</fullName>
    </submittedName>
</protein>
<evidence type="ECO:0000313" key="2">
    <source>
        <dbReference type="EMBL" id="CAG7657995.1"/>
    </source>
</evidence>
<comment type="caution">
    <text evidence="2">The sequence shown here is derived from an EMBL/GenBank/DDBJ whole genome shotgun (WGS) entry which is preliminary data.</text>
</comment>
<organism evidence="2 3">
    <name type="scientific">Actinacidiphila bryophytorum</name>
    <dbReference type="NCBI Taxonomy" id="1436133"/>
    <lineage>
        <taxon>Bacteria</taxon>
        <taxon>Bacillati</taxon>
        <taxon>Actinomycetota</taxon>
        <taxon>Actinomycetes</taxon>
        <taxon>Kitasatosporales</taxon>
        <taxon>Streptomycetaceae</taxon>
        <taxon>Actinacidiphila</taxon>
    </lineage>
</organism>
<keyword evidence="3" id="KW-1185">Reference proteome</keyword>
<dbReference type="EMBL" id="CAJVAX010000023">
    <property type="protein sequence ID" value="CAG7657995.1"/>
    <property type="molecule type" value="Genomic_DNA"/>
</dbReference>
<evidence type="ECO:0000313" key="3">
    <source>
        <dbReference type="Proteomes" id="UP001153328"/>
    </source>
</evidence>
<sequence length="102" mass="10954">MSRLFHRIHRGGTGRLSWITAHRSRTSLLESAVAAEEIAPPTVHGGGARIPIRCYLRFTDSSGVSRHSRFSFPDALRSVKAPPSAAVPTGAGRHVQLTGPDS</sequence>
<gene>
    <name evidence="2" type="ORF">SBRY_90112</name>
</gene>
<proteinExistence type="predicted"/>
<reference evidence="2" key="1">
    <citation type="submission" date="2021-06" db="EMBL/GenBank/DDBJ databases">
        <authorList>
            <person name="Arsene-Ploetze F."/>
        </authorList>
    </citation>
    <scope>NUCLEOTIDE SEQUENCE</scope>
    <source>
        <strain evidence="2">SBRY1</strain>
    </source>
</reference>